<evidence type="ECO:0000256" key="1">
    <source>
        <dbReference type="ARBA" id="ARBA00008645"/>
    </source>
</evidence>
<dbReference type="EMBL" id="SNWQ01000009">
    <property type="protein sequence ID" value="TDO47125.1"/>
    <property type="molecule type" value="Genomic_DNA"/>
</dbReference>
<dbReference type="PANTHER" id="PTHR22946">
    <property type="entry name" value="DIENELACTONE HYDROLASE DOMAIN-CONTAINING PROTEIN-RELATED"/>
    <property type="match status" value="1"/>
</dbReference>
<dbReference type="InterPro" id="IPR001375">
    <property type="entry name" value="Peptidase_S9_cat"/>
</dbReference>
<dbReference type="Pfam" id="PF00326">
    <property type="entry name" value="Peptidase_S9"/>
    <property type="match status" value="1"/>
</dbReference>
<evidence type="ECO:0000313" key="4">
    <source>
        <dbReference type="EMBL" id="TDO47125.1"/>
    </source>
</evidence>
<comment type="similarity">
    <text evidence="1">Belongs to the AB hydrolase superfamily.</text>
</comment>
<dbReference type="PANTHER" id="PTHR22946:SF12">
    <property type="entry name" value="CONIDIAL PIGMENT BIOSYNTHESIS PROTEIN AYG1 (AFU_ORTHOLOGUE AFUA_2G17550)"/>
    <property type="match status" value="1"/>
</dbReference>
<protein>
    <submittedName>
        <fullName evidence="4">Prolyl oligopeptidase family protein</fullName>
    </submittedName>
</protein>
<dbReference type="GO" id="GO:0008236">
    <property type="term" value="F:serine-type peptidase activity"/>
    <property type="evidence" value="ECO:0007669"/>
    <property type="project" value="InterPro"/>
</dbReference>
<dbReference type="AlphaFoldDB" id="A0A4R6KAN4"/>
<gene>
    <name evidence="4" type="ORF">EV643_10915</name>
</gene>
<accession>A0A4R6KAN4</accession>
<keyword evidence="5" id="KW-1185">Reference proteome</keyword>
<reference evidence="4 5" key="1">
    <citation type="submission" date="2019-03" db="EMBL/GenBank/DDBJ databases">
        <title>Genomic Encyclopedia of Type Strains, Phase III (KMG-III): the genomes of soil and plant-associated and newly described type strains.</title>
        <authorList>
            <person name="Whitman W."/>
        </authorList>
    </citation>
    <scope>NUCLEOTIDE SEQUENCE [LARGE SCALE GENOMIC DNA]</scope>
    <source>
        <strain evidence="4 5">VKM Ac-2527</strain>
    </source>
</reference>
<dbReference type="Proteomes" id="UP000295388">
    <property type="component" value="Unassembled WGS sequence"/>
</dbReference>
<proteinExistence type="inferred from homology"/>
<evidence type="ECO:0000313" key="5">
    <source>
        <dbReference type="Proteomes" id="UP000295388"/>
    </source>
</evidence>
<sequence length="376" mass="40303">MAPLHRPTSVTLGGSVPDPAELNDPAREWHRAMPYTRITDYGMEPADARELLWRTANGEDWTSAATEIGRRQLARSDQAANRGRGVTARDAALAAAAALNVAQIPITFDEPQKRVLYEEFQSAVGRYAIHRGGLERLRIDYADGTLEGWLVLPDDTVTGTVVAWGGLSGWGAAYLSAAEALTARGLACILAEGPGQGSTRLTSRIYGAEATLTGYDRFVEFAATDRRLTDAPVGVYGNSFGGMIAARVAAGNKLVSACAINCAPSTLELPDIRTAREQIFAFVGTTDSSRANEALGRLAFLPDRHSMSAPLLLLHGVADALVTQDNASRFMAGSSHHDSSLLIWPDGEHTLYNHAQERDAVMADWFASRLGSGPPQ</sequence>
<dbReference type="InterPro" id="IPR050261">
    <property type="entry name" value="FrsA_esterase"/>
</dbReference>
<name>A0A4R6KAN4_9ACTN</name>
<feature type="domain" description="Peptidase S9 prolyl oligopeptidase catalytic" evidence="3">
    <location>
        <begin position="180"/>
        <end position="371"/>
    </location>
</feature>
<organism evidence="4 5">
    <name type="scientific">Kribbella caucasensis</name>
    <dbReference type="NCBI Taxonomy" id="2512215"/>
    <lineage>
        <taxon>Bacteria</taxon>
        <taxon>Bacillati</taxon>
        <taxon>Actinomycetota</taxon>
        <taxon>Actinomycetes</taxon>
        <taxon>Propionibacteriales</taxon>
        <taxon>Kribbellaceae</taxon>
        <taxon>Kribbella</taxon>
    </lineage>
</organism>
<dbReference type="GO" id="GO:0006508">
    <property type="term" value="P:proteolysis"/>
    <property type="evidence" value="ECO:0007669"/>
    <property type="project" value="InterPro"/>
</dbReference>
<feature type="region of interest" description="Disordered" evidence="2">
    <location>
        <begin position="1"/>
        <end position="23"/>
    </location>
</feature>
<dbReference type="InterPro" id="IPR029058">
    <property type="entry name" value="AB_hydrolase_fold"/>
</dbReference>
<dbReference type="SUPFAM" id="SSF53474">
    <property type="entry name" value="alpha/beta-Hydrolases"/>
    <property type="match status" value="1"/>
</dbReference>
<evidence type="ECO:0000256" key="2">
    <source>
        <dbReference type="SAM" id="MobiDB-lite"/>
    </source>
</evidence>
<dbReference type="Gene3D" id="3.40.50.1820">
    <property type="entry name" value="alpha/beta hydrolase"/>
    <property type="match status" value="1"/>
</dbReference>
<comment type="caution">
    <text evidence="4">The sequence shown here is derived from an EMBL/GenBank/DDBJ whole genome shotgun (WGS) entry which is preliminary data.</text>
</comment>
<evidence type="ECO:0000259" key="3">
    <source>
        <dbReference type="Pfam" id="PF00326"/>
    </source>
</evidence>
<dbReference type="Gene3D" id="1.20.1440.110">
    <property type="entry name" value="acylaminoacyl peptidase"/>
    <property type="match status" value="1"/>
</dbReference>